<dbReference type="VEuPathDB" id="FungiDB:NEUTE1DRAFT_41559"/>
<gene>
    <name evidence="1" type="ORF">NEUTE1DRAFT_41559</name>
</gene>
<organism evidence="1 2">
    <name type="scientific">Neurospora tetrasperma (strain FGSC 2508 / ATCC MYA-4615 / P0657)</name>
    <dbReference type="NCBI Taxonomy" id="510951"/>
    <lineage>
        <taxon>Eukaryota</taxon>
        <taxon>Fungi</taxon>
        <taxon>Dikarya</taxon>
        <taxon>Ascomycota</taxon>
        <taxon>Pezizomycotina</taxon>
        <taxon>Sordariomycetes</taxon>
        <taxon>Sordariomycetidae</taxon>
        <taxon>Sordariales</taxon>
        <taxon>Sordariaceae</taxon>
        <taxon>Neurospora</taxon>
    </lineage>
</organism>
<dbReference type="GeneID" id="20827808"/>
<proteinExistence type="predicted"/>
<dbReference type="KEGG" id="nte:NEUTE1DRAFT41559"/>
<keyword evidence="2" id="KW-1185">Reference proteome</keyword>
<protein>
    <submittedName>
        <fullName evidence="1">Uncharacterized protein</fullName>
    </submittedName>
</protein>
<evidence type="ECO:0000313" key="1">
    <source>
        <dbReference type="EMBL" id="EGO57228.1"/>
    </source>
</evidence>
<reference evidence="2" key="1">
    <citation type="journal article" date="2011" name="Genetics">
        <title>Massive changes in genome architecture accompany the transition to self-fertility in the filamentous fungus Neurospora tetrasperma.</title>
        <authorList>
            <person name="Ellison C.E."/>
            <person name="Stajich J.E."/>
            <person name="Jacobson D.J."/>
            <person name="Natvig D.O."/>
            <person name="Lapidus A."/>
            <person name="Foster B."/>
            <person name="Aerts A."/>
            <person name="Riley R."/>
            <person name="Lindquist E.A."/>
            <person name="Grigoriev I.V."/>
            <person name="Taylor J.W."/>
        </authorList>
    </citation>
    <scope>NUCLEOTIDE SEQUENCE [LARGE SCALE GENOMIC DNA]</scope>
    <source>
        <strain evidence="2">FGSC 2508 / P0657</strain>
    </source>
</reference>
<sequence>RAKKTYNTWDSLVVTDPTTSQALTGLSMGERTGSRVFQWVWLYVIWRVVSCVHIGCLEGVETDNKEMMLCWSGECRPISMGRISVPLLVACLQQVGPIDG</sequence>
<feature type="non-terminal residue" evidence="1">
    <location>
        <position position="1"/>
    </location>
</feature>
<accession>F8MN55</accession>
<dbReference type="EMBL" id="GL891304">
    <property type="protein sequence ID" value="EGO57228.1"/>
    <property type="molecule type" value="Genomic_DNA"/>
</dbReference>
<dbReference type="AlphaFoldDB" id="F8MN55"/>
<dbReference type="Proteomes" id="UP000008065">
    <property type="component" value="Unassembled WGS sequence"/>
</dbReference>
<evidence type="ECO:0000313" key="2">
    <source>
        <dbReference type="Proteomes" id="UP000008065"/>
    </source>
</evidence>
<name>F8MN55_NEUT8</name>
<dbReference type="HOGENOM" id="CLU_2312850_0_0_1"/>
<dbReference type="RefSeq" id="XP_009850265.1">
    <property type="nucleotide sequence ID" value="XM_009851963.1"/>
</dbReference>